<sequence>LFESTNKSTNKAGDGSIEGKMKKFQLEKFTVGETFGADEALMKKVLKKLKQKDKKKQKHHIVFCPITSRVGSDVVAALDTVKEHQSIILVLMHHTRDSDYSTAGTSWSETTINVDLDVHVLFHETLPGLLTCSQNDKAVGQIVDFLKEKKKQNKKQNKKKKGKIH</sequence>
<evidence type="ECO:0000313" key="1">
    <source>
        <dbReference type="EMBL" id="MEQ2270819.1"/>
    </source>
</evidence>
<evidence type="ECO:0000313" key="2">
    <source>
        <dbReference type="Proteomes" id="UP001444071"/>
    </source>
</evidence>
<protein>
    <submittedName>
        <fullName evidence="1">Uncharacterized protein</fullName>
    </submittedName>
</protein>
<dbReference type="EMBL" id="JAHRIM010060506">
    <property type="protein sequence ID" value="MEQ2270819.1"/>
    <property type="molecule type" value="Genomic_DNA"/>
</dbReference>
<accession>A0ABV0WNZ1</accession>
<organism evidence="1 2">
    <name type="scientific">Xenotaenia resolanae</name>
    <dbReference type="NCBI Taxonomy" id="208358"/>
    <lineage>
        <taxon>Eukaryota</taxon>
        <taxon>Metazoa</taxon>
        <taxon>Chordata</taxon>
        <taxon>Craniata</taxon>
        <taxon>Vertebrata</taxon>
        <taxon>Euteleostomi</taxon>
        <taxon>Actinopterygii</taxon>
        <taxon>Neopterygii</taxon>
        <taxon>Teleostei</taxon>
        <taxon>Neoteleostei</taxon>
        <taxon>Acanthomorphata</taxon>
        <taxon>Ovalentaria</taxon>
        <taxon>Atherinomorphae</taxon>
        <taxon>Cyprinodontiformes</taxon>
        <taxon>Goodeidae</taxon>
        <taxon>Xenotaenia</taxon>
    </lineage>
</organism>
<comment type="caution">
    <text evidence="1">The sequence shown here is derived from an EMBL/GenBank/DDBJ whole genome shotgun (WGS) entry which is preliminary data.</text>
</comment>
<keyword evidence="2" id="KW-1185">Reference proteome</keyword>
<reference evidence="1 2" key="1">
    <citation type="submission" date="2021-06" db="EMBL/GenBank/DDBJ databases">
        <authorList>
            <person name="Palmer J.M."/>
        </authorList>
    </citation>
    <scope>NUCLEOTIDE SEQUENCE [LARGE SCALE GENOMIC DNA]</scope>
    <source>
        <strain evidence="1 2">XR_2019</strain>
        <tissue evidence="1">Muscle</tissue>
    </source>
</reference>
<proteinExistence type="predicted"/>
<gene>
    <name evidence="1" type="ORF">XENORESO_014303</name>
</gene>
<dbReference type="PANTHER" id="PTHR34488">
    <property type="entry name" value="SI:CH211-245H14.1-RELATED"/>
    <property type="match status" value="1"/>
</dbReference>
<dbReference type="Proteomes" id="UP001444071">
    <property type="component" value="Unassembled WGS sequence"/>
</dbReference>
<feature type="non-terminal residue" evidence="1">
    <location>
        <position position="1"/>
    </location>
</feature>
<dbReference type="PANTHER" id="PTHR34488:SF1">
    <property type="entry name" value="SI:CH211-245H14.1-RELATED"/>
    <property type="match status" value="1"/>
</dbReference>
<name>A0ABV0WNZ1_9TELE</name>